<protein>
    <submittedName>
        <fullName evidence="3">Glycosyltransferase family 4 protein</fullName>
    </submittedName>
</protein>
<accession>A0A7G5ECY5</accession>
<proteinExistence type="predicted"/>
<feature type="domain" description="Glycosyl transferase family 1" evidence="2">
    <location>
        <begin position="224"/>
        <end position="365"/>
    </location>
</feature>
<dbReference type="CDD" id="cd03809">
    <property type="entry name" value="GT4_MtfB-like"/>
    <property type="match status" value="1"/>
</dbReference>
<keyword evidence="4" id="KW-1185">Reference proteome</keyword>
<dbReference type="RefSeq" id="WP_182326289.1">
    <property type="nucleotide sequence ID" value="NZ_CP058554.1"/>
</dbReference>
<dbReference type="PANTHER" id="PTHR46401:SF2">
    <property type="entry name" value="GLYCOSYLTRANSFERASE WBBK-RELATED"/>
    <property type="match status" value="1"/>
</dbReference>
<dbReference type="InterPro" id="IPR001296">
    <property type="entry name" value="Glyco_trans_1"/>
</dbReference>
<dbReference type="PANTHER" id="PTHR46401">
    <property type="entry name" value="GLYCOSYLTRANSFERASE WBBK-RELATED"/>
    <property type="match status" value="1"/>
</dbReference>
<dbReference type="GO" id="GO:0016757">
    <property type="term" value="F:glycosyltransferase activity"/>
    <property type="evidence" value="ECO:0007669"/>
    <property type="project" value="InterPro"/>
</dbReference>
<dbReference type="GO" id="GO:0009103">
    <property type="term" value="P:lipopolysaccharide biosynthetic process"/>
    <property type="evidence" value="ECO:0007669"/>
    <property type="project" value="TreeGrafter"/>
</dbReference>
<dbReference type="Proteomes" id="UP000515240">
    <property type="component" value="Chromosome"/>
</dbReference>
<dbReference type="Pfam" id="PF00534">
    <property type="entry name" value="Glycos_transf_1"/>
    <property type="match status" value="1"/>
</dbReference>
<dbReference type="KEGG" id="cpis:HS961_02875"/>
<dbReference type="Gene3D" id="3.40.50.2000">
    <property type="entry name" value="Glycogen Phosphorylase B"/>
    <property type="match status" value="2"/>
</dbReference>
<dbReference type="SUPFAM" id="SSF53756">
    <property type="entry name" value="UDP-Glycosyltransferase/glycogen phosphorylase"/>
    <property type="match status" value="1"/>
</dbReference>
<dbReference type="AlphaFoldDB" id="A0A7G5ECY5"/>
<sequence length="398" mass="43468">MGLDIILGADALHAPLTGIGRYSFELASQLRQHPDVDRLRYFSHGHWVADPLAALGGQSSSPTAPVPGAQSTPNTAPTLFTRLRSTLSANRTAVRVYQSLMPAISRWRVRAEGQAIFHSPNYLVPPFPGRTVNTVHDLSHVFYPEFHPQARVEFMNLAFGSSLKHTDHVITDTETVRQEFIQHFGWSADRVSAIGLGMDAAYHPRSDAELAPVLAKHGLQPCGYALYVGTIEPRKNISRLLQAYAQLDPALRKACPLVLAGGKGWKSEDVHRRMEQAANEGWLHYLSYVDQADLPMLYAGARLFAYPSLYEGFGLPIVEAMASGTPVLTSDTSCMPEVAGGAAALVNPLDVDDILRGLQSHLGDDAWLRDASAKGLARAATYSWQRCTAETLAVYKAL</sequence>
<gene>
    <name evidence="3" type="ORF">HS961_02875</name>
</gene>
<reference evidence="3 4" key="1">
    <citation type="journal article" date="2020" name="G3 (Bethesda)">
        <title>CeMbio - The Caenorhabditis elegans Microbiome Resource.</title>
        <authorList>
            <person name="Dirksen P."/>
            <person name="Assie A."/>
            <person name="Zimmermann J."/>
            <person name="Zhang F."/>
            <person name="Tietje A.M."/>
            <person name="Marsh S.A."/>
            <person name="Felix M.A."/>
            <person name="Shapira M."/>
            <person name="Kaleta C."/>
            <person name="Schulenburg H."/>
            <person name="Samuel B."/>
        </authorList>
    </citation>
    <scope>NUCLEOTIDE SEQUENCE [LARGE SCALE GENOMIC DNA]</scope>
    <source>
        <strain evidence="3 4">BIGb0172</strain>
    </source>
</reference>
<dbReference type="FunFam" id="3.40.50.2000:FF:000119">
    <property type="entry name" value="Glycosyl transferase group 1"/>
    <property type="match status" value="1"/>
</dbReference>
<organism evidence="3 4">
    <name type="scientific">Comamonas piscis</name>
    <dbReference type="NCBI Taxonomy" id="1562974"/>
    <lineage>
        <taxon>Bacteria</taxon>
        <taxon>Pseudomonadati</taxon>
        <taxon>Pseudomonadota</taxon>
        <taxon>Betaproteobacteria</taxon>
        <taxon>Burkholderiales</taxon>
        <taxon>Comamonadaceae</taxon>
        <taxon>Comamonas</taxon>
    </lineage>
</organism>
<evidence type="ECO:0000313" key="4">
    <source>
        <dbReference type="Proteomes" id="UP000515240"/>
    </source>
</evidence>
<keyword evidence="1 3" id="KW-0808">Transferase</keyword>
<name>A0A7G5ECY5_9BURK</name>
<evidence type="ECO:0000259" key="2">
    <source>
        <dbReference type="Pfam" id="PF00534"/>
    </source>
</evidence>
<evidence type="ECO:0000256" key="1">
    <source>
        <dbReference type="ARBA" id="ARBA00022679"/>
    </source>
</evidence>
<evidence type="ECO:0000313" key="3">
    <source>
        <dbReference type="EMBL" id="QMV71860.1"/>
    </source>
</evidence>
<dbReference type="EMBL" id="CP058554">
    <property type="protein sequence ID" value="QMV71860.1"/>
    <property type="molecule type" value="Genomic_DNA"/>
</dbReference>